<dbReference type="Gene3D" id="3.20.20.70">
    <property type="entry name" value="Aldolase class I"/>
    <property type="match status" value="1"/>
</dbReference>
<dbReference type="InterPro" id="IPR036206">
    <property type="entry name" value="ThiamineP_synth_sf"/>
</dbReference>
<comment type="caution">
    <text evidence="4">The sequence shown here is derived from an EMBL/GenBank/DDBJ whole genome shotgun (WGS) entry which is preliminary data.</text>
</comment>
<dbReference type="Proteomes" id="UP001597369">
    <property type="component" value="Unassembled WGS sequence"/>
</dbReference>
<evidence type="ECO:0000256" key="2">
    <source>
        <dbReference type="ARBA" id="ARBA00022977"/>
    </source>
</evidence>
<evidence type="ECO:0000313" key="4">
    <source>
        <dbReference type="EMBL" id="MFD2069390.1"/>
    </source>
</evidence>
<evidence type="ECO:0000313" key="5">
    <source>
        <dbReference type="Proteomes" id="UP001597369"/>
    </source>
</evidence>
<gene>
    <name evidence="4" type="ORF">ACFSKU_21085</name>
</gene>
<dbReference type="RefSeq" id="WP_229962106.1">
    <property type="nucleotide sequence ID" value="NZ_JAJJWI010000018.1"/>
</dbReference>
<evidence type="ECO:0000259" key="3">
    <source>
        <dbReference type="Pfam" id="PF02581"/>
    </source>
</evidence>
<dbReference type="PANTHER" id="PTHR20857:SF15">
    <property type="entry name" value="THIAMINE-PHOSPHATE SYNTHASE"/>
    <property type="match status" value="1"/>
</dbReference>
<comment type="pathway">
    <text evidence="1">Cofactor biosynthesis; thiamine diphosphate biosynthesis.</text>
</comment>
<evidence type="ECO:0000256" key="1">
    <source>
        <dbReference type="ARBA" id="ARBA00004948"/>
    </source>
</evidence>
<dbReference type="InterPro" id="IPR013785">
    <property type="entry name" value="Aldolase_TIM"/>
</dbReference>
<dbReference type="EMBL" id="JBHUHV010000060">
    <property type="protein sequence ID" value="MFD2069390.1"/>
    <property type="molecule type" value="Genomic_DNA"/>
</dbReference>
<dbReference type="InterPro" id="IPR022998">
    <property type="entry name" value="ThiamineP_synth_TenI"/>
</dbReference>
<dbReference type="SUPFAM" id="SSF51391">
    <property type="entry name" value="Thiamin phosphate synthase"/>
    <property type="match status" value="1"/>
</dbReference>
<organism evidence="4 5">
    <name type="scientific">Pontibacter silvestris</name>
    <dbReference type="NCBI Taxonomy" id="2305183"/>
    <lineage>
        <taxon>Bacteria</taxon>
        <taxon>Pseudomonadati</taxon>
        <taxon>Bacteroidota</taxon>
        <taxon>Cytophagia</taxon>
        <taxon>Cytophagales</taxon>
        <taxon>Hymenobacteraceae</taxon>
        <taxon>Pontibacter</taxon>
    </lineage>
</organism>
<sequence length="198" mass="22144">MKLIVVASPVPLPMEQQLISQLFEHGLETLHLRKPGFSLEEMRKFIAETPAQYHSRLMLHSHHELAQEFEVKGLHFPEAIRASAATTPKDRLLFSTSFHQLQNVLKPQPLFDYVFLSPIFDSISKEGYQAAFAPEDLQRTVRQAKVPLVALGGVNLSSLEAVQKMGFAGAAVLGAVWQAEEPVKTFLELQRLVNDSEA</sequence>
<reference evidence="5" key="1">
    <citation type="journal article" date="2019" name="Int. J. Syst. Evol. Microbiol.">
        <title>The Global Catalogue of Microorganisms (GCM) 10K type strain sequencing project: providing services to taxonomists for standard genome sequencing and annotation.</title>
        <authorList>
            <consortium name="The Broad Institute Genomics Platform"/>
            <consortium name="The Broad Institute Genome Sequencing Center for Infectious Disease"/>
            <person name="Wu L."/>
            <person name="Ma J."/>
        </authorList>
    </citation>
    <scope>NUCLEOTIDE SEQUENCE [LARGE SCALE GENOMIC DNA]</scope>
    <source>
        <strain evidence="5">JCM 16545</strain>
    </source>
</reference>
<dbReference type="PANTHER" id="PTHR20857">
    <property type="entry name" value="THIAMINE-PHOSPHATE PYROPHOSPHORYLASE"/>
    <property type="match status" value="1"/>
</dbReference>
<protein>
    <submittedName>
        <fullName evidence="4">Thiamine phosphate synthase</fullName>
    </submittedName>
</protein>
<keyword evidence="5" id="KW-1185">Reference proteome</keyword>
<name>A0ABW4X5T2_9BACT</name>
<feature type="domain" description="Thiamine phosphate synthase/TenI" evidence="3">
    <location>
        <begin position="17"/>
        <end position="176"/>
    </location>
</feature>
<dbReference type="Pfam" id="PF02581">
    <property type="entry name" value="TMP-TENI"/>
    <property type="match status" value="1"/>
</dbReference>
<accession>A0ABW4X5T2</accession>
<dbReference type="CDD" id="cd00564">
    <property type="entry name" value="TMP_TenI"/>
    <property type="match status" value="1"/>
</dbReference>
<proteinExistence type="predicted"/>
<keyword evidence="2" id="KW-0784">Thiamine biosynthesis</keyword>